<sequence length="37" mass="4096">MKVEIKSFYISRHTRQRVGGLKSRNADKIGTGVGPHA</sequence>
<evidence type="ECO:0000313" key="2">
    <source>
        <dbReference type="EMBL" id="DAE16822.1"/>
    </source>
</evidence>
<feature type="region of interest" description="Disordered" evidence="1">
    <location>
        <begin position="16"/>
        <end position="37"/>
    </location>
</feature>
<reference evidence="2" key="1">
    <citation type="journal article" date="2021" name="Proc. Natl. Acad. Sci. U.S.A.">
        <title>A Catalog of Tens of Thousands of Viruses from Human Metagenomes Reveals Hidden Associations with Chronic Diseases.</title>
        <authorList>
            <person name="Tisza M.J."/>
            <person name="Buck C.B."/>
        </authorList>
    </citation>
    <scope>NUCLEOTIDE SEQUENCE</scope>
    <source>
        <strain evidence="2">CtVii20</strain>
    </source>
</reference>
<accession>A0A8S5QBZ7</accession>
<evidence type="ECO:0000256" key="1">
    <source>
        <dbReference type="SAM" id="MobiDB-lite"/>
    </source>
</evidence>
<proteinExistence type="predicted"/>
<protein>
    <submittedName>
        <fullName evidence="2">Uncharacterized protein</fullName>
    </submittedName>
</protein>
<organism evidence="2">
    <name type="scientific">Siphoviridae sp. ctVii20</name>
    <dbReference type="NCBI Taxonomy" id="2825533"/>
    <lineage>
        <taxon>Viruses</taxon>
        <taxon>Duplodnaviria</taxon>
        <taxon>Heunggongvirae</taxon>
        <taxon>Uroviricota</taxon>
        <taxon>Caudoviricetes</taxon>
    </lineage>
</organism>
<dbReference type="EMBL" id="BK015631">
    <property type="protein sequence ID" value="DAE16822.1"/>
    <property type="molecule type" value="Genomic_DNA"/>
</dbReference>
<name>A0A8S5QBZ7_9CAUD</name>